<dbReference type="Gene3D" id="2.60.40.2250">
    <property type="match status" value="1"/>
</dbReference>
<name>A0A2P7BCJ7_9HYPH</name>
<reference evidence="3" key="1">
    <citation type="submission" date="2017-11" db="EMBL/GenBank/DDBJ databases">
        <authorList>
            <person name="Kuznetsova I."/>
            <person name="Sazanova A."/>
            <person name="Chirak E."/>
            <person name="Safronova V."/>
            <person name="Willems A."/>
        </authorList>
    </citation>
    <scope>NUCLEOTIDE SEQUENCE [LARGE SCALE GENOMIC DNA]</scope>
    <source>
        <strain evidence="3">CCBAU 03422</strain>
    </source>
</reference>
<accession>A0A2P7BCJ7</accession>
<dbReference type="Proteomes" id="UP000241764">
    <property type="component" value="Unassembled WGS sequence"/>
</dbReference>
<dbReference type="RefSeq" id="WP_106664537.1">
    <property type="nucleotide sequence ID" value="NZ_PGGM01000005.1"/>
</dbReference>
<dbReference type="PANTHER" id="PTHR33490:SF12">
    <property type="entry name" value="BLL5557 PROTEIN"/>
    <property type="match status" value="1"/>
</dbReference>
<dbReference type="AlphaFoldDB" id="A0A2P7BCJ7"/>
<dbReference type="SUPFAM" id="SSF54001">
    <property type="entry name" value="Cysteine proteinases"/>
    <property type="match status" value="1"/>
</dbReference>
<dbReference type="InterPro" id="IPR038765">
    <property type="entry name" value="Papain-like_cys_pep_sf"/>
</dbReference>
<protein>
    <submittedName>
        <fullName evidence="2">Transglutaminase</fullName>
    </submittedName>
</protein>
<evidence type="ECO:0000259" key="1">
    <source>
        <dbReference type="SMART" id="SM00460"/>
    </source>
</evidence>
<dbReference type="InterPro" id="IPR002931">
    <property type="entry name" value="Transglutaminase-like"/>
</dbReference>
<dbReference type="SMART" id="SM00460">
    <property type="entry name" value="TGc"/>
    <property type="match status" value="1"/>
</dbReference>
<evidence type="ECO:0000313" key="2">
    <source>
        <dbReference type="EMBL" id="PSH64149.1"/>
    </source>
</evidence>
<dbReference type="PANTHER" id="PTHR33490">
    <property type="entry name" value="BLR5614 PROTEIN-RELATED"/>
    <property type="match status" value="1"/>
</dbReference>
<evidence type="ECO:0000313" key="3">
    <source>
        <dbReference type="Proteomes" id="UP000241764"/>
    </source>
</evidence>
<dbReference type="EMBL" id="PGGM01000005">
    <property type="protein sequence ID" value="PSH64149.1"/>
    <property type="molecule type" value="Genomic_DNA"/>
</dbReference>
<dbReference type="OrthoDB" id="5438043at2"/>
<comment type="caution">
    <text evidence="2">The sequence shown here is derived from an EMBL/GenBank/DDBJ whole genome shotgun (WGS) entry which is preliminary data.</text>
</comment>
<feature type="domain" description="Transglutaminase-like" evidence="1">
    <location>
        <begin position="161"/>
        <end position="227"/>
    </location>
</feature>
<dbReference type="Pfam" id="PF01841">
    <property type="entry name" value="Transglut_core"/>
    <property type="match status" value="1"/>
</dbReference>
<proteinExistence type="predicted"/>
<keyword evidence="3" id="KW-1185">Reference proteome</keyword>
<dbReference type="Gene3D" id="3.10.620.30">
    <property type="match status" value="1"/>
</dbReference>
<organism evidence="2 3">
    <name type="scientific">Phyllobacterium sophorae</name>
    <dbReference type="NCBI Taxonomy" id="1520277"/>
    <lineage>
        <taxon>Bacteria</taxon>
        <taxon>Pseudomonadati</taxon>
        <taxon>Pseudomonadota</taxon>
        <taxon>Alphaproteobacteria</taxon>
        <taxon>Hyphomicrobiales</taxon>
        <taxon>Phyllobacteriaceae</taxon>
        <taxon>Phyllobacterium</taxon>
    </lineage>
</organism>
<gene>
    <name evidence="2" type="ORF">CU103_14025</name>
</gene>
<sequence>MLIRVGYEIAIRCNEPTPMNTYLNLESARIPDIQCERGPTATPDVRLETFRDLFGNRCLRLVAPAGNLSLKYDAVVNDDGRPDPVDEDAAEVSVDKVPVECLTYLSASRYCETDELSNLAWNLFGHIKPGWGRVQAICDYVNQRLTFSYGFARATRTAMQAHEERAGVCRDFTHLAVAFCRCMNIPARYVNGYLGDIGVPPDPAPMDFNAWFEVFLGGKWHTFDARHNQRRIGRIVVARGRDAADIPLIHTFGPHELTNFKVWTFEEHDPSFASQRFEKVSLITPWFSPRWSRLSRHIRERSEAEPSPH</sequence>